<dbReference type="GO" id="GO:0007548">
    <property type="term" value="P:sex differentiation"/>
    <property type="evidence" value="ECO:0007669"/>
    <property type="project" value="UniProtKB-KW"/>
</dbReference>
<name>A0A9P0CCK9_BEMTA</name>
<keyword evidence="4" id="KW-0726">Sexual differentiation</keyword>
<dbReference type="AlphaFoldDB" id="A0A9P0CCK9"/>
<proteinExistence type="inferred from homology"/>
<evidence type="ECO:0000313" key="7">
    <source>
        <dbReference type="EMBL" id="CAH0773246.1"/>
    </source>
</evidence>
<feature type="binding site" evidence="6">
    <location>
        <position position="59"/>
    </location>
    <ligand>
        <name>substrate</name>
    </ligand>
</feature>
<organism evidence="7 8">
    <name type="scientific">Bemisia tabaci</name>
    <name type="common">Sweetpotato whitefly</name>
    <name type="synonym">Aleurodes tabaci</name>
    <dbReference type="NCBI Taxonomy" id="7038"/>
    <lineage>
        <taxon>Eukaryota</taxon>
        <taxon>Metazoa</taxon>
        <taxon>Ecdysozoa</taxon>
        <taxon>Arthropoda</taxon>
        <taxon>Hexapoda</taxon>
        <taxon>Insecta</taxon>
        <taxon>Pterygota</taxon>
        <taxon>Neoptera</taxon>
        <taxon>Paraneoptera</taxon>
        <taxon>Hemiptera</taxon>
        <taxon>Sternorrhyncha</taxon>
        <taxon>Aleyrodoidea</taxon>
        <taxon>Aleyrodidae</taxon>
        <taxon>Aleyrodinae</taxon>
        <taxon>Bemisia</taxon>
    </lineage>
</organism>
<evidence type="ECO:0000256" key="3">
    <source>
        <dbReference type="ARBA" id="ARBA00022782"/>
    </source>
</evidence>
<reference evidence="7" key="1">
    <citation type="submission" date="2021-12" db="EMBL/GenBank/DDBJ databases">
        <authorList>
            <person name="King R."/>
        </authorList>
    </citation>
    <scope>NUCLEOTIDE SEQUENCE</scope>
</reference>
<comment type="function">
    <text evidence="1">JanA and janB regulate somatic sex differentiation.</text>
</comment>
<keyword evidence="8" id="KW-1185">Reference proteome</keyword>
<evidence type="ECO:0000256" key="5">
    <source>
        <dbReference type="PIRSR" id="PIRSR607702-1"/>
    </source>
</evidence>
<evidence type="ECO:0000256" key="6">
    <source>
        <dbReference type="PIRSR" id="PIRSR607702-2"/>
    </source>
</evidence>
<dbReference type="Pfam" id="PF05005">
    <property type="entry name" value="Ocnus"/>
    <property type="match status" value="1"/>
</dbReference>
<evidence type="ECO:0008006" key="9">
    <source>
        <dbReference type="Google" id="ProtNLM"/>
    </source>
</evidence>
<dbReference type="SUPFAM" id="SSF143724">
    <property type="entry name" value="PHP14-like"/>
    <property type="match status" value="1"/>
</dbReference>
<dbReference type="Proteomes" id="UP001152759">
    <property type="component" value="Chromosome 5"/>
</dbReference>
<protein>
    <recommendedName>
        <fullName evidence="9">Sex-regulated protein janus-A</fullName>
    </recommendedName>
</protein>
<dbReference type="PANTHER" id="PTHR12258:SF5">
    <property type="entry name" value="BCDNA.GH02250-RELATED"/>
    <property type="match status" value="1"/>
</dbReference>
<evidence type="ECO:0000313" key="8">
    <source>
        <dbReference type="Proteomes" id="UP001152759"/>
    </source>
</evidence>
<gene>
    <name evidence="7" type="ORF">BEMITA_LOCUS9756</name>
</gene>
<dbReference type="GO" id="GO:0005829">
    <property type="term" value="C:cytosol"/>
    <property type="evidence" value="ECO:0007669"/>
    <property type="project" value="TreeGrafter"/>
</dbReference>
<evidence type="ECO:0000256" key="4">
    <source>
        <dbReference type="ARBA" id="ARBA00022928"/>
    </source>
</evidence>
<dbReference type="GO" id="GO:0030154">
    <property type="term" value="P:cell differentiation"/>
    <property type="evidence" value="ECO:0007669"/>
    <property type="project" value="UniProtKB-KW"/>
</dbReference>
<dbReference type="GO" id="GO:0101006">
    <property type="term" value="F:protein histidine phosphatase activity"/>
    <property type="evidence" value="ECO:0007669"/>
    <property type="project" value="TreeGrafter"/>
</dbReference>
<dbReference type="Gene3D" id="3.50.20.20">
    <property type="entry name" value="Janus/Ocnus"/>
    <property type="match status" value="1"/>
</dbReference>
<dbReference type="PANTHER" id="PTHR12258">
    <property type="entry name" value="JANUS-A/JANUS-B"/>
    <property type="match status" value="1"/>
</dbReference>
<dbReference type="InterPro" id="IPR038596">
    <property type="entry name" value="Janus_sf"/>
</dbReference>
<comment type="similarity">
    <text evidence="2">Belongs to the janus family.</text>
</comment>
<keyword evidence="3" id="KW-0221">Differentiation</keyword>
<evidence type="ECO:0000256" key="1">
    <source>
        <dbReference type="ARBA" id="ARBA00002508"/>
    </source>
</evidence>
<evidence type="ECO:0000256" key="2">
    <source>
        <dbReference type="ARBA" id="ARBA00010971"/>
    </source>
</evidence>
<accession>A0A9P0CCK9</accession>
<feature type="active site" description="Proton acceptor" evidence="5">
    <location>
        <position position="88"/>
    </location>
</feature>
<dbReference type="EMBL" id="OU963866">
    <property type="protein sequence ID" value="CAH0773246.1"/>
    <property type="molecule type" value="Genomic_DNA"/>
</dbReference>
<sequence>MRLLIIAYTLSGFLNHSPSVIKATTVHLRTSTMATNNATMSPNLVSIPEVEIDPQGVFKYILMRVYDDAGDGTPNKLVVRGTIKGAYHADIFEMFLEGAHKLKLDCDVLGGGRINHDPENKKLKIYGYSQGFGKADHNVTASVLKKVYPDYTFECSDEGY</sequence>
<dbReference type="InterPro" id="IPR007702">
    <property type="entry name" value="Janus"/>
</dbReference>